<feature type="non-terminal residue" evidence="1">
    <location>
        <position position="1"/>
    </location>
</feature>
<reference evidence="1" key="2">
    <citation type="submission" date="2013-05" db="EMBL/GenBank/DDBJ databases">
        <authorList>
            <person name="Carter J.-M."/>
            <person name="Baker S.C."/>
            <person name="Pink R."/>
            <person name="Carter D.R.F."/>
            <person name="Collins A."/>
            <person name="Tomlin J."/>
            <person name="Gibbs M."/>
            <person name="Breuker C.J."/>
        </authorList>
    </citation>
    <scope>NUCLEOTIDE SEQUENCE</scope>
    <source>
        <tissue evidence="1">Ovary</tissue>
    </source>
</reference>
<accession>S4PTR1</accession>
<organism evidence="1">
    <name type="scientific">Pararge aegeria</name>
    <name type="common">speckled wood butterfly</name>
    <dbReference type="NCBI Taxonomy" id="116150"/>
    <lineage>
        <taxon>Eukaryota</taxon>
        <taxon>Metazoa</taxon>
        <taxon>Ecdysozoa</taxon>
        <taxon>Arthropoda</taxon>
        <taxon>Hexapoda</taxon>
        <taxon>Insecta</taxon>
        <taxon>Pterygota</taxon>
        <taxon>Neoptera</taxon>
        <taxon>Endopterygota</taxon>
        <taxon>Lepidoptera</taxon>
        <taxon>Glossata</taxon>
        <taxon>Ditrysia</taxon>
        <taxon>Papilionoidea</taxon>
        <taxon>Nymphalidae</taxon>
        <taxon>Satyrinae</taxon>
        <taxon>Satyrini</taxon>
        <taxon>Parargina</taxon>
        <taxon>Pararge</taxon>
    </lineage>
</organism>
<name>S4PTR1_9NEOP</name>
<dbReference type="AlphaFoldDB" id="S4PTR1"/>
<proteinExistence type="predicted"/>
<sequence>FYASQFQIIQVKFMVFLCLKIRPILLKRQRKETQNGYRIARNSIQFHRKKIKLFRHNTLLTLKTCHTRHHDL</sequence>
<reference evidence="1" key="1">
    <citation type="journal article" date="2013" name="BMC Genomics">
        <title>Unscrambling butterfly oogenesis.</title>
        <authorList>
            <person name="Carter J.M."/>
            <person name="Baker S.C."/>
            <person name="Pink R."/>
            <person name="Carter D.R."/>
            <person name="Collins A."/>
            <person name="Tomlin J."/>
            <person name="Gibbs M."/>
            <person name="Breuker C.J."/>
        </authorList>
    </citation>
    <scope>NUCLEOTIDE SEQUENCE</scope>
    <source>
        <tissue evidence="1">Ovary</tissue>
    </source>
</reference>
<evidence type="ECO:0000313" key="1">
    <source>
        <dbReference type="EMBL" id="JAA80962.1"/>
    </source>
</evidence>
<protein>
    <submittedName>
        <fullName evidence="1">Uncharacterized protein</fullName>
    </submittedName>
</protein>
<dbReference type="EMBL" id="GAIX01011598">
    <property type="protein sequence ID" value="JAA80962.1"/>
    <property type="molecule type" value="Transcribed_RNA"/>
</dbReference>